<dbReference type="EMBL" id="GG698802">
    <property type="protein sequence ID" value="EEU30811.1"/>
    <property type="molecule type" value="Genomic_DNA"/>
</dbReference>
<dbReference type="NCBIfam" id="TIGR00732">
    <property type="entry name" value="dprA"/>
    <property type="match status" value="1"/>
</dbReference>
<dbReference type="SUPFAM" id="SSF102405">
    <property type="entry name" value="MCP/YpsA-like"/>
    <property type="match status" value="1"/>
</dbReference>
<protein>
    <submittedName>
        <fullName evidence="3">DNA protecting protein DprA</fullName>
    </submittedName>
</protein>
<evidence type="ECO:0000259" key="2">
    <source>
        <dbReference type="Pfam" id="PF02481"/>
    </source>
</evidence>
<sequence length="293" mass="33011">MQPKEFLIKLNVCRGLGIISKYRLWEIAAERYEFDDMVTITRIANINGKVRERFLSAWSSQETETAYQRNCQMPLITIVDALYPELLKRIYCPPLVLYFMGNRHLLKSSCLAVVGARQMTSYARQSLQQLLPPVIQRHITVVSGLARGVDGLSHEITLQHGGRTIAVVGNGLNRIYPPEHDRLQRQIKRHGLLISEYPLDTPSLPHHFVERNRIIAGLADACLIVEARKRSGSLITANLALKENRNVLAIPGPINSEQSLGCNELIASGARPILNANDILEELGNRFYKLQND</sequence>
<feature type="domain" description="Smf/DprA SLOG" evidence="2">
    <location>
        <begin position="75"/>
        <end position="283"/>
    </location>
</feature>
<dbReference type="Proteomes" id="UP000003987">
    <property type="component" value="Unassembled WGS sequence"/>
</dbReference>
<dbReference type="Gene3D" id="3.40.50.450">
    <property type="match status" value="1"/>
</dbReference>
<gene>
    <name evidence="3" type="primary">dprA</name>
    <name evidence="3" type="ORF">HMPREF0501_00216</name>
</gene>
<dbReference type="PANTHER" id="PTHR43022">
    <property type="entry name" value="PROTEIN SMF"/>
    <property type="match status" value="1"/>
</dbReference>
<dbReference type="GO" id="GO:0009294">
    <property type="term" value="P:DNA-mediated transformation"/>
    <property type="evidence" value="ECO:0007669"/>
    <property type="project" value="InterPro"/>
</dbReference>
<organism evidence="3 4">
    <name type="scientific">Limosilactobacillus coleohominis 101-4-CHN</name>
    <dbReference type="NCBI Taxonomy" id="575594"/>
    <lineage>
        <taxon>Bacteria</taxon>
        <taxon>Bacillati</taxon>
        <taxon>Bacillota</taxon>
        <taxon>Bacilli</taxon>
        <taxon>Lactobacillales</taxon>
        <taxon>Lactobacillaceae</taxon>
        <taxon>Limosilactobacillus</taxon>
    </lineage>
</organism>
<evidence type="ECO:0000313" key="4">
    <source>
        <dbReference type="Proteomes" id="UP000003987"/>
    </source>
</evidence>
<accession>C7XU50</accession>
<dbReference type="eggNOG" id="COG0758">
    <property type="taxonomic scope" value="Bacteria"/>
</dbReference>
<dbReference type="PANTHER" id="PTHR43022:SF1">
    <property type="entry name" value="PROTEIN SMF"/>
    <property type="match status" value="1"/>
</dbReference>
<name>C7XU50_9LACO</name>
<reference evidence="3 4" key="1">
    <citation type="submission" date="2009-06" db="EMBL/GenBank/DDBJ databases">
        <title>The Genome Sequence of Lactobacillus coleohominis strain 101-4-CHN.</title>
        <authorList>
            <consortium name="The Broad Institute Genome Sequencing Platform"/>
            <person name="Ward D."/>
            <person name="Young S.K."/>
            <person name="Zeng Q."/>
            <person name="Koehrsen M."/>
            <person name="Alvarado L."/>
            <person name="Berlin A."/>
            <person name="Borenstein D."/>
            <person name="Chen Z."/>
            <person name="Engels R."/>
            <person name="Freedman E."/>
            <person name="Gellesch M."/>
            <person name="Goldberg J."/>
            <person name="Griggs A."/>
            <person name="Gujja S."/>
            <person name="Heiman D."/>
            <person name="Hepburn T."/>
            <person name="Howarth C."/>
            <person name="Jen D."/>
            <person name="Larson L."/>
            <person name="Lewis B."/>
            <person name="Mehta T."/>
            <person name="Park D."/>
            <person name="Pearson M."/>
            <person name="Roberts A."/>
            <person name="Saif S."/>
            <person name="Shea T."/>
            <person name="Shenoy N."/>
            <person name="Sisk P."/>
            <person name="Stolte C."/>
            <person name="Sykes S."/>
            <person name="Walk T."/>
            <person name="White J."/>
            <person name="Yandava C."/>
            <person name="Liu Y."/>
            <person name="Xu Q."/>
            <person name="Lander E."/>
            <person name="Nusbaum C."/>
            <person name="Galagan J."/>
            <person name="Birren B."/>
        </authorList>
    </citation>
    <scope>NUCLEOTIDE SEQUENCE [LARGE SCALE GENOMIC DNA]</scope>
    <source>
        <strain evidence="3 4">101-4-CHN</strain>
    </source>
</reference>
<dbReference type="OrthoDB" id="9785707at2"/>
<dbReference type="Pfam" id="PF02481">
    <property type="entry name" value="DNA_processg_A"/>
    <property type="match status" value="1"/>
</dbReference>
<dbReference type="HOGENOM" id="CLU_029601_3_3_9"/>
<dbReference type="InterPro" id="IPR057666">
    <property type="entry name" value="DrpA_SLOG"/>
</dbReference>
<evidence type="ECO:0000256" key="1">
    <source>
        <dbReference type="ARBA" id="ARBA00006525"/>
    </source>
</evidence>
<proteinExistence type="inferred from homology"/>
<comment type="similarity">
    <text evidence="1">Belongs to the DprA/Smf family.</text>
</comment>
<dbReference type="InterPro" id="IPR003488">
    <property type="entry name" value="DprA"/>
</dbReference>
<dbReference type="RefSeq" id="WP_006915957.1">
    <property type="nucleotide sequence ID" value="NZ_GG698802.1"/>
</dbReference>
<keyword evidence="4" id="KW-1185">Reference proteome</keyword>
<dbReference type="STRING" id="575594.HMPREF0501_00216"/>
<evidence type="ECO:0000313" key="3">
    <source>
        <dbReference type="EMBL" id="EEU30811.1"/>
    </source>
</evidence>
<dbReference type="AlphaFoldDB" id="C7XU50"/>